<reference evidence="1 2" key="1">
    <citation type="submission" date="2020-06" db="EMBL/GenBank/DDBJ databases">
        <authorList>
            <person name="Li R."/>
            <person name="Bekaert M."/>
        </authorList>
    </citation>
    <scope>NUCLEOTIDE SEQUENCE [LARGE SCALE GENOMIC DNA]</scope>
    <source>
        <strain evidence="2">wild</strain>
    </source>
</reference>
<gene>
    <name evidence="1" type="ORF">MCOR_48381</name>
</gene>
<organism evidence="1 2">
    <name type="scientific">Mytilus coruscus</name>
    <name type="common">Sea mussel</name>
    <dbReference type="NCBI Taxonomy" id="42192"/>
    <lineage>
        <taxon>Eukaryota</taxon>
        <taxon>Metazoa</taxon>
        <taxon>Spiralia</taxon>
        <taxon>Lophotrochozoa</taxon>
        <taxon>Mollusca</taxon>
        <taxon>Bivalvia</taxon>
        <taxon>Autobranchia</taxon>
        <taxon>Pteriomorphia</taxon>
        <taxon>Mytilida</taxon>
        <taxon>Mytiloidea</taxon>
        <taxon>Mytilidae</taxon>
        <taxon>Mytilinae</taxon>
        <taxon>Mytilus</taxon>
    </lineage>
</organism>
<protein>
    <submittedName>
        <fullName evidence="1">Uncharacterized protein</fullName>
    </submittedName>
</protein>
<keyword evidence="2" id="KW-1185">Reference proteome</keyword>
<evidence type="ECO:0000313" key="2">
    <source>
        <dbReference type="Proteomes" id="UP000507470"/>
    </source>
</evidence>
<accession>A0A6J8E5F7</accession>
<evidence type="ECO:0000313" key="1">
    <source>
        <dbReference type="EMBL" id="CAC5415700.1"/>
    </source>
</evidence>
<name>A0A6J8E5F7_MYTCO</name>
<proteinExistence type="predicted"/>
<sequence length="217" mass="24152">MSLGDFIPFIIKEYESFLQHTKRTSAQYTALNDLKARYQMAMLSSKLPMSNNGRNSVSVLECNVDNFASSCSLLQGRQKVDPQKHLGHRKGSCDGIGITCKRTAAEAVKQRRISIKIKNEKAIPYVFYSDEDYNSAAEYFTGKVSKTVAGTMKLPSIRTEGMGKICVLDLSCYCEVCRCGSVCVGWTVHYLPITQNEAVVNGVVVKELPIVELIIYK</sequence>
<dbReference type="EMBL" id="CACVKT020008483">
    <property type="protein sequence ID" value="CAC5415700.1"/>
    <property type="molecule type" value="Genomic_DNA"/>
</dbReference>
<dbReference type="Proteomes" id="UP000507470">
    <property type="component" value="Unassembled WGS sequence"/>
</dbReference>
<dbReference type="AlphaFoldDB" id="A0A6J8E5F7"/>